<name>A0A0C3TZN0_GUITC</name>
<evidence type="ECO:0000256" key="3">
    <source>
        <dbReference type="ARBA" id="ARBA00022912"/>
    </source>
</evidence>
<dbReference type="SUPFAM" id="SSF81606">
    <property type="entry name" value="PP2C-like"/>
    <property type="match status" value="1"/>
</dbReference>
<feature type="domain" description="PPM-type phosphatase" evidence="5">
    <location>
        <begin position="1"/>
        <end position="245"/>
    </location>
</feature>
<accession>A0A0C3TZN0</accession>
<dbReference type="PROSITE" id="PS01032">
    <property type="entry name" value="PPM_1"/>
    <property type="match status" value="1"/>
</dbReference>
<dbReference type="Pfam" id="PF00481">
    <property type="entry name" value="PP2C"/>
    <property type="match status" value="1"/>
</dbReference>
<dbReference type="InterPro" id="IPR001932">
    <property type="entry name" value="PPM-type_phosphatase-like_dom"/>
</dbReference>
<keyword evidence="3 4" id="KW-0904">Protein phosphatase</keyword>
<dbReference type="PANTHER" id="PTHR13832">
    <property type="entry name" value="PROTEIN PHOSPHATASE 2C"/>
    <property type="match status" value="1"/>
</dbReference>
<reference evidence="7" key="2">
    <citation type="submission" date="2012-11" db="EMBL/GenBank/DDBJ databases">
        <authorList>
            <person name="Kuo A."/>
            <person name="Curtis B.A."/>
            <person name="Tanifuji G."/>
            <person name="Burki F."/>
            <person name="Gruber A."/>
            <person name="Irimia M."/>
            <person name="Maruyama S."/>
            <person name="Arias M.C."/>
            <person name="Ball S.G."/>
            <person name="Gile G.H."/>
            <person name="Hirakawa Y."/>
            <person name="Hopkins J.F."/>
            <person name="Rensing S.A."/>
            <person name="Schmutz J."/>
            <person name="Symeonidi A."/>
            <person name="Elias M."/>
            <person name="Eveleigh R.J."/>
            <person name="Herman E.K."/>
            <person name="Klute M.J."/>
            <person name="Nakayama T."/>
            <person name="Obornik M."/>
            <person name="Reyes-Prieto A."/>
            <person name="Armbrust E.V."/>
            <person name="Aves S.J."/>
            <person name="Beiko R.G."/>
            <person name="Coutinho P."/>
            <person name="Dacks J.B."/>
            <person name="Durnford D.G."/>
            <person name="Fast N.M."/>
            <person name="Green B.R."/>
            <person name="Grisdale C."/>
            <person name="Hempe F."/>
            <person name="Henrissat B."/>
            <person name="Hoppner M.P."/>
            <person name="Ishida K.-I."/>
            <person name="Kim E."/>
            <person name="Koreny L."/>
            <person name="Kroth P.G."/>
            <person name="Liu Y."/>
            <person name="Malik S.-B."/>
            <person name="Maier U.G."/>
            <person name="McRose D."/>
            <person name="Mock T."/>
            <person name="Neilson J.A."/>
            <person name="Onodera N.T."/>
            <person name="Poole A.M."/>
            <person name="Pritham E.J."/>
            <person name="Richards T.A."/>
            <person name="Rocap G."/>
            <person name="Roy S.W."/>
            <person name="Sarai C."/>
            <person name="Schaack S."/>
            <person name="Shirato S."/>
            <person name="Slamovits C.H."/>
            <person name="Spencer D.F."/>
            <person name="Suzuki S."/>
            <person name="Worden A.Z."/>
            <person name="Zauner S."/>
            <person name="Barry K."/>
            <person name="Bell C."/>
            <person name="Bharti A.K."/>
            <person name="Crow J.A."/>
            <person name="Grimwood J."/>
            <person name="Kramer R."/>
            <person name="Lindquist E."/>
            <person name="Lucas S."/>
            <person name="Salamov A."/>
            <person name="McFadden G.I."/>
            <person name="Lane C.E."/>
            <person name="Keeling P.J."/>
            <person name="Gray M.W."/>
            <person name="Grigoriev I.V."/>
            <person name="Archibald J.M."/>
        </authorList>
    </citation>
    <scope>NUCLEOTIDE SEQUENCE</scope>
    <source>
        <strain evidence="7">CCMP2712</strain>
    </source>
</reference>
<dbReference type="OrthoDB" id="10264738at2759"/>
<organism evidence="6 7">
    <name type="scientific">Guillardia theta (strain CCMP2712)</name>
    <name type="common">Cryptophyte</name>
    <dbReference type="NCBI Taxonomy" id="905079"/>
    <lineage>
        <taxon>Eukaryota</taxon>
        <taxon>Cryptophyceae</taxon>
        <taxon>Pyrenomonadales</taxon>
        <taxon>Geminigeraceae</taxon>
        <taxon>Guillardia</taxon>
    </lineage>
</organism>
<keyword evidence="7" id="KW-1185">Reference proteome</keyword>
<evidence type="ECO:0000313" key="6">
    <source>
        <dbReference type="EnsemblProtists" id="EKX49368"/>
    </source>
</evidence>
<evidence type="ECO:0000259" key="5">
    <source>
        <dbReference type="PROSITE" id="PS51746"/>
    </source>
</evidence>
<dbReference type="CDD" id="cd00143">
    <property type="entry name" value="PP2Cc"/>
    <property type="match status" value="1"/>
</dbReference>
<dbReference type="STRING" id="905079.L1JMS7"/>
<dbReference type="PANTHER" id="PTHR13832:SF699">
    <property type="entry name" value="INTEGRIN-LINKED KINASE-ASSOCIATED SERINE_THREONINE PHOSPHATASE 2C"/>
    <property type="match status" value="1"/>
</dbReference>
<comment type="similarity">
    <text evidence="4">Belongs to the PP2C family.</text>
</comment>
<dbReference type="PROSITE" id="PS51746">
    <property type="entry name" value="PPM_2"/>
    <property type="match status" value="1"/>
</dbReference>
<dbReference type="InterPro" id="IPR015655">
    <property type="entry name" value="PP2C"/>
</dbReference>
<reference evidence="6" key="3">
    <citation type="submission" date="2015-06" db="UniProtKB">
        <authorList>
            <consortium name="EnsemblProtists"/>
        </authorList>
    </citation>
    <scope>IDENTIFICATION</scope>
</reference>
<evidence type="ECO:0000313" key="7">
    <source>
        <dbReference type="Proteomes" id="UP000011087"/>
    </source>
</evidence>
<dbReference type="EnsemblProtists" id="EKX49368">
    <property type="protein sequence ID" value="EKX49368"/>
    <property type="gene ID" value="GUITHDRAFT_68096"/>
</dbReference>
<dbReference type="Proteomes" id="UP000011087">
    <property type="component" value="Unassembled WGS sequence"/>
</dbReference>
<sequence>MEDVEVQVPDLSALGSEELSKYRSAFFAIFDGHAGRNAAEFCAENLPRLIAEKIEKPTENEHVRKAIMQGFKDADAKFLAMAEERGFKDGCTAVTVTLLRDVMFVGWVGDSKAVLARREREEESSRLKALSLTRDHTAMQAKERERIVKAGGFVENNRVNGIMEVSRSIGDPQLKKAGVSSSPEIERVTLCDRDEFLLLACDGLWRVMDAKEAIERSGYSLLPPPSSLLPPPLFRPVAPATPRVH</sequence>
<protein>
    <recommendedName>
        <fullName evidence="5">PPM-type phosphatase domain-containing protein</fullName>
    </recommendedName>
</protein>
<dbReference type="HOGENOM" id="CLU_013173_1_6_1"/>
<proteinExistence type="inferred from homology"/>
<evidence type="ECO:0000256" key="1">
    <source>
        <dbReference type="ARBA" id="ARBA00022723"/>
    </source>
</evidence>
<dbReference type="InterPro" id="IPR000222">
    <property type="entry name" value="PP2C_BS"/>
</dbReference>
<reference evidence="7" key="1">
    <citation type="journal article" date="2012" name="Nature">
        <title>Algal genomes reveal evolutionary mosaicism and the fate of nucleomorphs.</title>
        <authorList>
            <consortium name="DOE Joint Genome Institute"/>
            <person name="Curtis B.A."/>
            <person name="Tanifuji G."/>
            <person name="Burki F."/>
            <person name="Gruber A."/>
            <person name="Irimia M."/>
            <person name="Maruyama S."/>
            <person name="Arias M.C."/>
            <person name="Ball S.G."/>
            <person name="Gile G.H."/>
            <person name="Hirakawa Y."/>
            <person name="Hopkins J.F."/>
            <person name="Kuo A."/>
            <person name="Rensing S.A."/>
            <person name="Schmutz J."/>
            <person name="Symeonidi A."/>
            <person name="Elias M."/>
            <person name="Eveleigh R.J."/>
            <person name="Herman E.K."/>
            <person name="Klute M.J."/>
            <person name="Nakayama T."/>
            <person name="Obornik M."/>
            <person name="Reyes-Prieto A."/>
            <person name="Armbrust E.V."/>
            <person name="Aves S.J."/>
            <person name="Beiko R.G."/>
            <person name="Coutinho P."/>
            <person name="Dacks J.B."/>
            <person name="Durnford D.G."/>
            <person name="Fast N.M."/>
            <person name="Green B.R."/>
            <person name="Grisdale C.J."/>
            <person name="Hempel F."/>
            <person name="Henrissat B."/>
            <person name="Hoppner M.P."/>
            <person name="Ishida K."/>
            <person name="Kim E."/>
            <person name="Koreny L."/>
            <person name="Kroth P.G."/>
            <person name="Liu Y."/>
            <person name="Malik S.B."/>
            <person name="Maier U.G."/>
            <person name="McRose D."/>
            <person name="Mock T."/>
            <person name="Neilson J.A."/>
            <person name="Onodera N.T."/>
            <person name="Poole A.M."/>
            <person name="Pritham E.J."/>
            <person name="Richards T.A."/>
            <person name="Rocap G."/>
            <person name="Roy S.W."/>
            <person name="Sarai C."/>
            <person name="Schaack S."/>
            <person name="Shirato S."/>
            <person name="Slamovits C.H."/>
            <person name="Spencer D.F."/>
            <person name="Suzuki S."/>
            <person name="Worden A.Z."/>
            <person name="Zauner S."/>
            <person name="Barry K."/>
            <person name="Bell C."/>
            <person name="Bharti A.K."/>
            <person name="Crow J.A."/>
            <person name="Grimwood J."/>
            <person name="Kramer R."/>
            <person name="Lindquist E."/>
            <person name="Lucas S."/>
            <person name="Salamov A."/>
            <person name="McFadden G.I."/>
            <person name="Lane C.E."/>
            <person name="Keeling P.J."/>
            <person name="Gray M.W."/>
            <person name="Grigoriev I.V."/>
            <person name="Archibald J.M."/>
        </authorList>
    </citation>
    <scope>NUCLEOTIDE SEQUENCE</scope>
    <source>
        <strain evidence="7">CCMP2712</strain>
    </source>
</reference>
<keyword evidence="1" id="KW-0479">Metal-binding</keyword>
<keyword evidence="2 4" id="KW-0378">Hydrolase</keyword>
<dbReference type="SMART" id="SM00332">
    <property type="entry name" value="PP2Cc"/>
    <property type="match status" value="1"/>
</dbReference>
<dbReference type="Gene3D" id="3.60.40.10">
    <property type="entry name" value="PPM-type phosphatase domain"/>
    <property type="match status" value="1"/>
</dbReference>
<dbReference type="InterPro" id="IPR036457">
    <property type="entry name" value="PPM-type-like_dom_sf"/>
</dbReference>
<dbReference type="OMA" id="RASEHCQ"/>
<evidence type="ECO:0000256" key="2">
    <source>
        <dbReference type="ARBA" id="ARBA00022801"/>
    </source>
</evidence>
<evidence type="ECO:0000256" key="4">
    <source>
        <dbReference type="RuleBase" id="RU003465"/>
    </source>
</evidence>
<dbReference type="PaxDb" id="55529-EKX49368"/>
<dbReference type="eggNOG" id="KOG0698">
    <property type="taxonomic scope" value="Eukaryota"/>
</dbReference>